<dbReference type="InterPro" id="IPR044068">
    <property type="entry name" value="CB"/>
</dbReference>
<evidence type="ECO:0000256" key="1">
    <source>
        <dbReference type="ARBA" id="ARBA00008857"/>
    </source>
</evidence>
<protein>
    <submittedName>
        <fullName evidence="8">Site-specific recombinase XerD</fullName>
    </submittedName>
</protein>
<keyword evidence="9" id="KW-1185">Reference proteome</keyword>
<reference evidence="8 9" key="1">
    <citation type="submission" date="2016-06" db="EMBL/GenBank/DDBJ databases">
        <authorList>
            <person name="Kjaerup R.B."/>
            <person name="Dalgaard T.S."/>
            <person name="Juul-Madsen H.R."/>
        </authorList>
    </citation>
    <scope>NUCLEOTIDE SEQUENCE [LARGE SCALE GENOMIC DNA]</scope>
    <source>
        <strain evidence="8 9">DSM 43818</strain>
    </source>
</reference>
<dbReference type="OrthoDB" id="1822491at2"/>
<dbReference type="Proteomes" id="UP000199699">
    <property type="component" value="Unassembled WGS sequence"/>
</dbReference>
<dbReference type="InterPro" id="IPR002104">
    <property type="entry name" value="Integrase_catalytic"/>
</dbReference>
<dbReference type="PANTHER" id="PTHR30349:SF64">
    <property type="entry name" value="PROPHAGE INTEGRASE INTD-RELATED"/>
    <property type="match status" value="1"/>
</dbReference>
<dbReference type="EMBL" id="FMHT01000003">
    <property type="protein sequence ID" value="SCL22826.1"/>
    <property type="molecule type" value="Genomic_DNA"/>
</dbReference>
<feature type="region of interest" description="Disordered" evidence="5">
    <location>
        <begin position="408"/>
        <end position="427"/>
    </location>
</feature>
<evidence type="ECO:0000256" key="2">
    <source>
        <dbReference type="ARBA" id="ARBA00023125"/>
    </source>
</evidence>
<name>A0A1C6S004_9ACTN</name>
<dbReference type="Gene3D" id="1.10.150.130">
    <property type="match status" value="1"/>
</dbReference>
<feature type="domain" description="Core-binding (CB)" evidence="7">
    <location>
        <begin position="58"/>
        <end position="137"/>
    </location>
</feature>
<keyword evidence="2 4" id="KW-0238">DNA-binding</keyword>
<evidence type="ECO:0000259" key="7">
    <source>
        <dbReference type="PROSITE" id="PS51900"/>
    </source>
</evidence>
<dbReference type="Gene3D" id="1.10.443.10">
    <property type="entry name" value="Intergrase catalytic core"/>
    <property type="match status" value="1"/>
</dbReference>
<dbReference type="GO" id="GO:0015074">
    <property type="term" value="P:DNA integration"/>
    <property type="evidence" value="ECO:0007669"/>
    <property type="project" value="InterPro"/>
</dbReference>
<evidence type="ECO:0000256" key="3">
    <source>
        <dbReference type="ARBA" id="ARBA00023172"/>
    </source>
</evidence>
<dbReference type="GO" id="GO:0003677">
    <property type="term" value="F:DNA binding"/>
    <property type="evidence" value="ECO:0007669"/>
    <property type="project" value="UniProtKB-UniRule"/>
</dbReference>
<feature type="domain" description="Tyr recombinase" evidence="6">
    <location>
        <begin position="151"/>
        <end position="400"/>
    </location>
</feature>
<dbReference type="InterPro" id="IPR011010">
    <property type="entry name" value="DNA_brk_join_enz"/>
</dbReference>
<dbReference type="InterPro" id="IPR010998">
    <property type="entry name" value="Integrase_recombinase_N"/>
</dbReference>
<dbReference type="PROSITE" id="PS51898">
    <property type="entry name" value="TYR_RECOMBINASE"/>
    <property type="match status" value="1"/>
</dbReference>
<dbReference type="SUPFAM" id="SSF56349">
    <property type="entry name" value="DNA breaking-rejoining enzymes"/>
    <property type="match status" value="2"/>
</dbReference>
<dbReference type="InterPro" id="IPR050090">
    <property type="entry name" value="Tyrosine_recombinase_XerCD"/>
</dbReference>
<comment type="similarity">
    <text evidence="1">Belongs to the 'phage' integrase family.</text>
</comment>
<gene>
    <name evidence="8" type="ORF">GA0070616_2612</name>
</gene>
<dbReference type="InterPro" id="IPR013762">
    <property type="entry name" value="Integrase-like_cat_sf"/>
</dbReference>
<dbReference type="CDD" id="cd01189">
    <property type="entry name" value="INT_ICEBs1_C_like"/>
    <property type="match status" value="1"/>
</dbReference>
<keyword evidence="3" id="KW-0233">DNA recombination</keyword>
<evidence type="ECO:0000259" key="6">
    <source>
        <dbReference type="PROSITE" id="PS51898"/>
    </source>
</evidence>
<sequence>MGHIIKTPAGTYRANWRDPSGRQKAKTFRTRKEAAAYLAATETTVSQGTYVDPAAGKTRFGMYAERWLSSRSVEATTLAGWTSRLRARLLPQWGTWPVARIDHLAVQEWVTRLGRELSPATVASCHSLLSSILASAVRSRLIAFNPCEGVRLPAQRKRAGGQLMLTLDQVTELLLPSVPAWHRPVVAAAAGAGLRWGECLGLRWTDIDLPDDDDQDATLTVRRVVIEVNGHPADKPYPKTAQSRRTVPVPPFLRAELGRHHAQTNPDVADRVFTNQAGDPMLRSNFRRQVWRPSLVRAGLLGSVTEAGPHRFRATWHDSERAEWSAEFTTHQDAVAHVAVKAAGGLRFHDLRHGYATWLISSGVPVNVVQAVMGHEQASTTLNRYTHTPADFHRLVRGVFAAPADDLLTANEGGRSNGDDGEEEVAP</sequence>
<evidence type="ECO:0000313" key="8">
    <source>
        <dbReference type="EMBL" id="SCL22826.1"/>
    </source>
</evidence>
<dbReference type="PROSITE" id="PS51900">
    <property type="entry name" value="CB"/>
    <property type="match status" value="1"/>
</dbReference>
<evidence type="ECO:0000313" key="9">
    <source>
        <dbReference type="Proteomes" id="UP000199699"/>
    </source>
</evidence>
<evidence type="ECO:0000256" key="4">
    <source>
        <dbReference type="PROSITE-ProRule" id="PRU01248"/>
    </source>
</evidence>
<evidence type="ECO:0000256" key="5">
    <source>
        <dbReference type="SAM" id="MobiDB-lite"/>
    </source>
</evidence>
<dbReference type="Pfam" id="PF00589">
    <property type="entry name" value="Phage_integrase"/>
    <property type="match status" value="1"/>
</dbReference>
<dbReference type="AlphaFoldDB" id="A0A1C6S004"/>
<proteinExistence type="inferred from homology"/>
<dbReference type="RefSeq" id="WP_091081359.1">
    <property type="nucleotide sequence ID" value="NZ_FMHT01000003.1"/>
</dbReference>
<dbReference type="STRING" id="145857.GA0070616_2612"/>
<accession>A0A1C6S004</accession>
<dbReference type="PANTHER" id="PTHR30349">
    <property type="entry name" value="PHAGE INTEGRASE-RELATED"/>
    <property type="match status" value="1"/>
</dbReference>
<dbReference type="GO" id="GO:0006310">
    <property type="term" value="P:DNA recombination"/>
    <property type="evidence" value="ECO:0007669"/>
    <property type="project" value="UniProtKB-KW"/>
</dbReference>
<organism evidence="8 9">
    <name type="scientific">Micromonospora nigra</name>
    <dbReference type="NCBI Taxonomy" id="145857"/>
    <lineage>
        <taxon>Bacteria</taxon>
        <taxon>Bacillati</taxon>
        <taxon>Actinomycetota</taxon>
        <taxon>Actinomycetes</taxon>
        <taxon>Micromonosporales</taxon>
        <taxon>Micromonosporaceae</taxon>
        <taxon>Micromonospora</taxon>
    </lineage>
</organism>